<evidence type="ECO:0000313" key="3">
    <source>
        <dbReference type="Proteomes" id="UP000467840"/>
    </source>
</evidence>
<keyword evidence="1" id="KW-0812">Transmembrane</keyword>
<dbReference type="InterPro" id="IPR004158">
    <property type="entry name" value="DUF247_pln"/>
</dbReference>
<name>A0A6A6NFU8_HEVBR</name>
<accession>A0A6A6NFU8</accession>
<comment type="caution">
    <text evidence="2">The sequence shown here is derived from an EMBL/GenBank/DDBJ whole genome shotgun (WGS) entry which is preliminary data.</text>
</comment>
<dbReference type="PANTHER" id="PTHR31170">
    <property type="entry name" value="BNAC04G53230D PROTEIN"/>
    <property type="match status" value="1"/>
</dbReference>
<organism evidence="2 3">
    <name type="scientific">Hevea brasiliensis</name>
    <name type="common">Para rubber tree</name>
    <name type="synonym">Siphonia brasiliensis</name>
    <dbReference type="NCBI Taxonomy" id="3981"/>
    <lineage>
        <taxon>Eukaryota</taxon>
        <taxon>Viridiplantae</taxon>
        <taxon>Streptophyta</taxon>
        <taxon>Embryophyta</taxon>
        <taxon>Tracheophyta</taxon>
        <taxon>Spermatophyta</taxon>
        <taxon>Magnoliopsida</taxon>
        <taxon>eudicotyledons</taxon>
        <taxon>Gunneridae</taxon>
        <taxon>Pentapetalae</taxon>
        <taxon>rosids</taxon>
        <taxon>fabids</taxon>
        <taxon>Malpighiales</taxon>
        <taxon>Euphorbiaceae</taxon>
        <taxon>Crotonoideae</taxon>
        <taxon>Micrandreae</taxon>
        <taxon>Hevea</taxon>
    </lineage>
</organism>
<keyword evidence="3" id="KW-1185">Reference proteome</keyword>
<keyword evidence="1" id="KW-1133">Transmembrane helix</keyword>
<proteinExistence type="predicted"/>
<sequence>MQDSETKELADEIRAQLSEVPSANREYCIGRVRRRLREAHRILYIPMTISIGPLHHSRSDLSAMEKYKQQYTKSFLEQSPHLFLEDYLKALQGLVEKTRKCYGEEINLSTKKFKKMMLYDGCFIIELFLRFKKEVPGSEDDPIFRRIGLLNRIKRDMILFENQLPFFVLQCLFNLSTVFNGGPSLIELALHFFSDIIPGHRSIPQEQGADLKHLLDLLRHSYAPSWIDANLMDDDPELLMYSATDLKLKAAVKFRTASKAGSLLDIKFHSNGLMEIPRLKLQAETETLFRNFMAFEQCCERSNAYITDYISFMGCLIKAWDDADLLCDAGIIESHLPCDPLAITDLFRTLSKELIVYNCYCSRLCKRMSLRCIRPRQPWPLTETLTYDCSANLKILGFLLVFMWLVWLHLIFP</sequence>
<protein>
    <submittedName>
        <fullName evidence="2">Uncharacterized protein</fullName>
    </submittedName>
</protein>
<evidence type="ECO:0000313" key="2">
    <source>
        <dbReference type="EMBL" id="KAF2324022.1"/>
    </source>
</evidence>
<dbReference type="Proteomes" id="UP000467840">
    <property type="component" value="Chromosome 5"/>
</dbReference>
<reference evidence="2 3" key="1">
    <citation type="journal article" date="2020" name="Mol. Plant">
        <title>The Chromosome-Based Rubber Tree Genome Provides New Insights into Spurge Genome Evolution and Rubber Biosynthesis.</title>
        <authorList>
            <person name="Liu J."/>
            <person name="Shi C."/>
            <person name="Shi C.C."/>
            <person name="Li W."/>
            <person name="Zhang Q.J."/>
            <person name="Zhang Y."/>
            <person name="Li K."/>
            <person name="Lu H.F."/>
            <person name="Shi C."/>
            <person name="Zhu S.T."/>
            <person name="Xiao Z.Y."/>
            <person name="Nan H."/>
            <person name="Yue Y."/>
            <person name="Zhu X.G."/>
            <person name="Wu Y."/>
            <person name="Hong X.N."/>
            <person name="Fan G.Y."/>
            <person name="Tong Y."/>
            <person name="Zhang D."/>
            <person name="Mao C.L."/>
            <person name="Liu Y.L."/>
            <person name="Hao S.J."/>
            <person name="Liu W.Q."/>
            <person name="Lv M.Q."/>
            <person name="Zhang H.B."/>
            <person name="Liu Y."/>
            <person name="Hu-Tang G.R."/>
            <person name="Wang J.P."/>
            <person name="Wang J.H."/>
            <person name="Sun Y.H."/>
            <person name="Ni S.B."/>
            <person name="Chen W.B."/>
            <person name="Zhang X.C."/>
            <person name="Jiao Y.N."/>
            <person name="Eichler E.E."/>
            <person name="Li G.H."/>
            <person name="Liu X."/>
            <person name="Gao L.Z."/>
        </authorList>
    </citation>
    <scope>NUCLEOTIDE SEQUENCE [LARGE SCALE GENOMIC DNA]</scope>
    <source>
        <strain evidence="3">cv. GT1</strain>
        <tissue evidence="2">Leaf</tissue>
    </source>
</reference>
<dbReference type="AlphaFoldDB" id="A0A6A6NFU8"/>
<evidence type="ECO:0000256" key="1">
    <source>
        <dbReference type="SAM" id="Phobius"/>
    </source>
</evidence>
<keyword evidence="1" id="KW-0472">Membrane</keyword>
<gene>
    <name evidence="2" type="ORF">GH714_006240</name>
</gene>
<dbReference type="PANTHER" id="PTHR31170:SF17">
    <property type="match status" value="1"/>
</dbReference>
<feature type="transmembrane region" description="Helical" evidence="1">
    <location>
        <begin position="395"/>
        <end position="412"/>
    </location>
</feature>
<dbReference type="EMBL" id="JAAGAX010000001">
    <property type="protein sequence ID" value="KAF2324022.1"/>
    <property type="molecule type" value="Genomic_DNA"/>
</dbReference>
<dbReference type="Pfam" id="PF03140">
    <property type="entry name" value="DUF247"/>
    <property type="match status" value="1"/>
</dbReference>